<sequence>MCMFPDAMAVAARCFSHKRRFAEIFFYQVKVDTAGLSVHARLDRLACSPSTTANRGQSPAGSPDFHMWALYRTMPLVGGFSRGSPGSPVPSFRLRSIFTIITLIRSQNLAPLVHTVFDTSWKTLAQSPLSTVTADNQCAVDIGIFVHKNVPESSLQIIELANCSLPTKLILSPQDTTGDDCRSPPGLNLRGRISPEFLQHEELNTTSTSLTSISSAQPERTSGWAELISRSSHYIHVLNDSEPIADLQGNKKRIPCCEMCCNTGATANEQTSDVRLYKELWSLAYSILVSTAITVGAFKTRRPAVSERERNDDPSPSTDDRYPLGEHGGRHKRVHFTDAKRYSGSFYVRAPVLKPRNFRSSTNSESRLHVSTQDIEVQPPRKTFRKKTGGHVRKWSGEIWAAVNIEVLRADEGEAKSARNLANQRHRAELFSRANIRERTRRESTMYAGKSGNQIFHVADPHKADKIDFKRVYTEVTFAIGSEFIRHALDDSAPMADLQGNKKRIPYCQMWGNTGATADKETSEVRLYKGLWIQNHFRDWIIRIATSVCLRFTDGQYLRNLILIVKLTRFTQRQAADSQRKAAKTCKIREFNDLQARFYILMYKYADINCLLVVCCHSGRLRLGQHAPGGVKHRVDQWLNRRFEFQLVSVEQHQNEREGQTGDARENPVDQRHRRAQFPHTKIWERPREETNPVHLVEMIWMEIYSRGAVRETLKWRSQWHCKQTLGAGVRFGKQHDVYYVCSFPSRAETWARSRGILHPKTTYVSVRRGKPAKGGPVITFHSDSRQQCAVNIGIIGHKAVASCLQDIELANFSAQLVKSFREKPVAPLLDERHSDHRLKMRYNYLTVFAQPISVSQSRTAFMPIRLAKTACQRGSVFTSMQHPIEKRRRL</sequence>
<feature type="compositionally biased region" description="Basic and acidic residues" evidence="1">
    <location>
        <begin position="304"/>
        <end position="328"/>
    </location>
</feature>
<gene>
    <name evidence="2" type="ORF">PR048_012372</name>
</gene>
<dbReference type="Proteomes" id="UP001159363">
    <property type="component" value="Chromosome X"/>
</dbReference>
<organism evidence="2 3">
    <name type="scientific">Dryococelus australis</name>
    <dbReference type="NCBI Taxonomy" id="614101"/>
    <lineage>
        <taxon>Eukaryota</taxon>
        <taxon>Metazoa</taxon>
        <taxon>Ecdysozoa</taxon>
        <taxon>Arthropoda</taxon>
        <taxon>Hexapoda</taxon>
        <taxon>Insecta</taxon>
        <taxon>Pterygota</taxon>
        <taxon>Neoptera</taxon>
        <taxon>Polyneoptera</taxon>
        <taxon>Phasmatodea</taxon>
        <taxon>Verophasmatodea</taxon>
        <taxon>Anareolatae</taxon>
        <taxon>Phasmatidae</taxon>
        <taxon>Eurycanthinae</taxon>
        <taxon>Dryococelus</taxon>
    </lineage>
</organism>
<keyword evidence="3" id="KW-1185">Reference proteome</keyword>
<evidence type="ECO:0000313" key="2">
    <source>
        <dbReference type="EMBL" id="KAJ8886163.1"/>
    </source>
</evidence>
<name>A0ABQ9HQH5_9NEOP</name>
<accession>A0ABQ9HQH5</accession>
<protein>
    <submittedName>
        <fullName evidence="2">Uncharacterized protein</fullName>
    </submittedName>
</protein>
<feature type="compositionally biased region" description="Basic and acidic residues" evidence="1">
    <location>
        <begin position="653"/>
        <end position="671"/>
    </location>
</feature>
<evidence type="ECO:0000256" key="1">
    <source>
        <dbReference type="SAM" id="MobiDB-lite"/>
    </source>
</evidence>
<reference evidence="2 3" key="1">
    <citation type="submission" date="2023-02" db="EMBL/GenBank/DDBJ databases">
        <title>LHISI_Scaffold_Assembly.</title>
        <authorList>
            <person name="Stuart O.P."/>
            <person name="Cleave R."/>
            <person name="Magrath M.J.L."/>
            <person name="Mikheyev A.S."/>
        </authorList>
    </citation>
    <scope>NUCLEOTIDE SEQUENCE [LARGE SCALE GENOMIC DNA]</scope>
    <source>
        <strain evidence="2">Daus_M_001</strain>
        <tissue evidence="2">Leg muscle</tissue>
    </source>
</reference>
<proteinExistence type="predicted"/>
<comment type="caution">
    <text evidence="2">The sequence shown here is derived from an EMBL/GenBank/DDBJ whole genome shotgun (WGS) entry which is preliminary data.</text>
</comment>
<evidence type="ECO:0000313" key="3">
    <source>
        <dbReference type="Proteomes" id="UP001159363"/>
    </source>
</evidence>
<feature type="region of interest" description="Disordered" evidence="1">
    <location>
        <begin position="652"/>
        <end position="672"/>
    </location>
</feature>
<dbReference type="EMBL" id="JARBHB010000004">
    <property type="protein sequence ID" value="KAJ8886163.1"/>
    <property type="molecule type" value="Genomic_DNA"/>
</dbReference>
<feature type="region of interest" description="Disordered" evidence="1">
    <location>
        <begin position="302"/>
        <end position="330"/>
    </location>
</feature>